<dbReference type="GO" id="GO:0008270">
    <property type="term" value="F:zinc ion binding"/>
    <property type="evidence" value="ECO:0007669"/>
    <property type="project" value="InterPro"/>
</dbReference>
<dbReference type="Gene3D" id="4.10.240.10">
    <property type="entry name" value="Zn(2)-C6 fungal-type DNA-binding domain"/>
    <property type="match status" value="1"/>
</dbReference>
<keyword evidence="3" id="KW-0805">Transcription regulation</keyword>
<dbReference type="PANTHER" id="PTHR31845:SF19">
    <property type="entry name" value="TRANSCRIPTION FACTOR DOMAIN-CONTAINING PROTEIN"/>
    <property type="match status" value="1"/>
</dbReference>
<dbReference type="PANTHER" id="PTHR31845">
    <property type="entry name" value="FINGER DOMAIN PROTEIN, PUTATIVE-RELATED"/>
    <property type="match status" value="1"/>
</dbReference>
<feature type="compositionally biased region" description="Low complexity" evidence="7">
    <location>
        <begin position="836"/>
        <end position="845"/>
    </location>
</feature>
<dbReference type="CDD" id="cd00067">
    <property type="entry name" value="GAL4"/>
    <property type="match status" value="1"/>
</dbReference>
<dbReference type="SMART" id="SM00906">
    <property type="entry name" value="Fungal_trans"/>
    <property type="match status" value="1"/>
</dbReference>
<keyword evidence="2" id="KW-0479">Metal-binding</keyword>
<evidence type="ECO:0000256" key="6">
    <source>
        <dbReference type="ARBA" id="ARBA00023242"/>
    </source>
</evidence>
<gene>
    <name evidence="9" type="ORF">WOLCODRAFT_120564</name>
</gene>
<proteinExistence type="predicted"/>
<protein>
    <recommendedName>
        <fullName evidence="8">Zn(2)-C6 fungal-type domain-containing protein</fullName>
    </recommendedName>
</protein>
<dbReference type="InterPro" id="IPR036864">
    <property type="entry name" value="Zn2-C6_fun-type_DNA-bd_sf"/>
</dbReference>
<feature type="region of interest" description="Disordered" evidence="7">
    <location>
        <begin position="190"/>
        <end position="216"/>
    </location>
</feature>
<name>A0A2H3K0A8_WOLCO</name>
<dbReference type="SUPFAM" id="SSF57701">
    <property type="entry name" value="Zn2/Cys6 DNA-binding domain"/>
    <property type="match status" value="1"/>
</dbReference>
<reference evidence="9 10" key="1">
    <citation type="journal article" date="2012" name="Science">
        <title>The Paleozoic origin of enzymatic lignin decomposition reconstructed from 31 fungal genomes.</title>
        <authorList>
            <person name="Floudas D."/>
            <person name="Binder M."/>
            <person name="Riley R."/>
            <person name="Barry K."/>
            <person name="Blanchette R.A."/>
            <person name="Henrissat B."/>
            <person name="Martinez A.T."/>
            <person name="Otillar R."/>
            <person name="Spatafora J.W."/>
            <person name="Yadav J.S."/>
            <person name="Aerts A."/>
            <person name="Benoit I."/>
            <person name="Boyd A."/>
            <person name="Carlson A."/>
            <person name="Copeland A."/>
            <person name="Coutinho P.M."/>
            <person name="de Vries R.P."/>
            <person name="Ferreira P."/>
            <person name="Findley K."/>
            <person name="Foster B."/>
            <person name="Gaskell J."/>
            <person name="Glotzer D."/>
            <person name="Gorecki P."/>
            <person name="Heitman J."/>
            <person name="Hesse C."/>
            <person name="Hori C."/>
            <person name="Igarashi K."/>
            <person name="Jurgens J.A."/>
            <person name="Kallen N."/>
            <person name="Kersten P."/>
            <person name="Kohler A."/>
            <person name="Kuees U."/>
            <person name="Kumar T.K.A."/>
            <person name="Kuo A."/>
            <person name="LaButti K."/>
            <person name="Larrondo L.F."/>
            <person name="Lindquist E."/>
            <person name="Ling A."/>
            <person name="Lombard V."/>
            <person name="Lucas S."/>
            <person name="Lundell T."/>
            <person name="Martin R."/>
            <person name="McLaughlin D.J."/>
            <person name="Morgenstern I."/>
            <person name="Morin E."/>
            <person name="Murat C."/>
            <person name="Nagy L.G."/>
            <person name="Nolan M."/>
            <person name="Ohm R.A."/>
            <person name="Patyshakuliyeva A."/>
            <person name="Rokas A."/>
            <person name="Ruiz-Duenas F.J."/>
            <person name="Sabat G."/>
            <person name="Salamov A."/>
            <person name="Samejima M."/>
            <person name="Schmutz J."/>
            <person name="Slot J.C."/>
            <person name="St John F."/>
            <person name="Stenlid J."/>
            <person name="Sun H."/>
            <person name="Sun S."/>
            <person name="Syed K."/>
            <person name="Tsang A."/>
            <person name="Wiebenga A."/>
            <person name="Young D."/>
            <person name="Pisabarro A."/>
            <person name="Eastwood D.C."/>
            <person name="Martin F."/>
            <person name="Cullen D."/>
            <person name="Grigoriev I.V."/>
            <person name="Hibbett D.S."/>
        </authorList>
    </citation>
    <scope>NUCLEOTIDE SEQUENCE [LARGE SCALE GENOMIC DNA]</scope>
    <source>
        <strain evidence="9 10">MD-104</strain>
    </source>
</reference>
<evidence type="ECO:0000313" key="9">
    <source>
        <dbReference type="EMBL" id="PCH42434.1"/>
    </source>
</evidence>
<keyword evidence="10" id="KW-1185">Reference proteome</keyword>
<dbReference type="InterPro" id="IPR001138">
    <property type="entry name" value="Zn2Cys6_DnaBD"/>
</dbReference>
<dbReference type="SMART" id="SM00066">
    <property type="entry name" value="GAL4"/>
    <property type="match status" value="1"/>
</dbReference>
<evidence type="ECO:0000256" key="5">
    <source>
        <dbReference type="ARBA" id="ARBA00023163"/>
    </source>
</evidence>
<keyword evidence="6" id="KW-0539">Nucleus</keyword>
<feature type="domain" description="Zn(2)-C6 fungal-type" evidence="8">
    <location>
        <begin position="122"/>
        <end position="150"/>
    </location>
</feature>
<dbReference type="STRING" id="742152.A0A2H3K0A8"/>
<dbReference type="Pfam" id="PF04082">
    <property type="entry name" value="Fungal_trans"/>
    <property type="match status" value="1"/>
</dbReference>
<dbReference type="InterPro" id="IPR051089">
    <property type="entry name" value="prtT"/>
</dbReference>
<dbReference type="CDD" id="cd12148">
    <property type="entry name" value="fungal_TF_MHR"/>
    <property type="match status" value="1"/>
</dbReference>
<sequence length="979" mass="108578">MFDDGTHAFSFSEAHQQQTMYPHATFAPNGGQIGMESQATSRPQASYETPGTTQNTGWSGGMQMQYTQPSVQLSGFAKRPRIADDVGAVEMFNDEMEGEWEAEGGNLFHGREEEQKPRPQGACARCKGLKVRCEMVGDSCKRCQNGGHECVVPGRKKRRPPPKREHLIKEINEQAARIQDLMRQLEDANRRAARRHSGGVTPHTAGPTRGRNSSVTTSDLAASIGGINHSTPPPERDVEDWIKKARQSMEDFGGYINMGGPSVTVGMLGEDGSIQGEESDDEYEEEPDLEETEQGPRVNVENTVAPASADSPESATSEGGRPRASYSRASTESLQDGPPRRAAEKLATIPSEATAFGLFAGLSIRKSRGRNDANEDDHEARIGLANDNYFRASPAPEQPLVDEQQQPAILRNGIIKPVEAEKLFHIYFEYMNLSLSLLDPALYTAQKTYWRSPFLFTVICAIASRHYPERPELYPEAMKYARLAAGTALIGGQKNIEVVQAYILLSLYPVPAQRWEDDRSFIYLGLAIRVATDLKLHYANAPKAQNEMHAREMLNRTRVWLNCFNLDRSTGSQYGQRPIIDNRDYVANHTEDWWCSSPYNMEGFDVHLCCYNAELKVMADFRGRIYSNPNHPTGLNKDVDLAQVAKEYDDRLAHLWETWIPRVRAASRPDDKQAQFRSGLLKLAFSYARLSVLSVGFQHSFGKATPTSEVPFLWRCLRAATDTVRAIVDEIGIPSQKIYLRHGPEAQSVFVTFASAFLIKLLQPKYAQYLSRTQRVEIRDLVQRVIDLLGSPEVAVDDRHGPKLYSRFLSGLLSMPNAQIDYQPPKREPGHRRTPSKTPSSTSSPLARDALPLSARGSLSPPPTSSSSNSPKQPITPPPASPLSSQFYQAVQTPPGGAIISQPSPPTDLEAPGFFSPPLFYDSELLQSMQSVADSSAWPDMVLPGFNWMGSMQPEPIPALRVDEPIMGLSGAGYGHYSY</sequence>
<dbReference type="GO" id="GO:0005634">
    <property type="term" value="C:nucleus"/>
    <property type="evidence" value="ECO:0007669"/>
    <property type="project" value="UniProtKB-SubCell"/>
</dbReference>
<feature type="region of interest" description="Disordered" evidence="7">
    <location>
        <begin position="894"/>
        <end position="913"/>
    </location>
</feature>
<accession>A0A2H3K0A8</accession>
<feature type="compositionally biased region" description="Polar residues" evidence="7">
    <location>
        <begin position="35"/>
        <end position="58"/>
    </location>
</feature>
<dbReference type="GO" id="GO:0006351">
    <property type="term" value="P:DNA-templated transcription"/>
    <property type="evidence" value="ECO:0007669"/>
    <property type="project" value="InterPro"/>
</dbReference>
<organism evidence="9 10">
    <name type="scientific">Wolfiporia cocos (strain MD-104)</name>
    <name type="common">Brown rot fungus</name>
    <dbReference type="NCBI Taxonomy" id="742152"/>
    <lineage>
        <taxon>Eukaryota</taxon>
        <taxon>Fungi</taxon>
        <taxon>Dikarya</taxon>
        <taxon>Basidiomycota</taxon>
        <taxon>Agaricomycotina</taxon>
        <taxon>Agaricomycetes</taxon>
        <taxon>Polyporales</taxon>
        <taxon>Phaeolaceae</taxon>
        <taxon>Wolfiporia</taxon>
    </lineage>
</organism>
<dbReference type="Proteomes" id="UP000218811">
    <property type="component" value="Unassembled WGS sequence"/>
</dbReference>
<dbReference type="GO" id="GO:0000981">
    <property type="term" value="F:DNA-binding transcription factor activity, RNA polymerase II-specific"/>
    <property type="evidence" value="ECO:0007669"/>
    <property type="project" value="InterPro"/>
</dbReference>
<feature type="compositionally biased region" description="Acidic residues" evidence="7">
    <location>
        <begin position="277"/>
        <end position="293"/>
    </location>
</feature>
<keyword evidence="4" id="KW-0238">DNA-binding</keyword>
<keyword evidence="5" id="KW-0804">Transcription</keyword>
<evidence type="ECO:0000256" key="2">
    <source>
        <dbReference type="ARBA" id="ARBA00022723"/>
    </source>
</evidence>
<evidence type="ECO:0000259" key="8">
    <source>
        <dbReference type="PROSITE" id="PS00463"/>
    </source>
</evidence>
<feature type="region of interest" description="Disordered" evidence="7">
    <location>
        <begin position="818"/>
        <end position="885"/>
    </location>
</feature>
<dbReference type="OrthoDB" id="39175at2759"/>
<feature type="region of interest" description="Disordered" evidence="7">
    <location>
        <begin position="262"/>
        <end position="345"/>
    </location>
</feature>
<feature type="region of interest" description="Disordered" evidence="7">
    <location>
        <begin position="26"/>
        <end position="58"/>
    </location>
</feature>
<dbReference type="AlphaFoldDB" id="A0A2H3K0A8"/>
<evidence type="ECO:0000256" key="3">
    <source>
        <dbReference type="ARBA" id="ARBA00023015"/>
    </source>
</evidence>
<comment type="subcellular location">
    <subcellularLocation>
        <location evidence="1">Nucleus</location>
    </subcellularLocation>
</comment>
<dbReference type="OMA" id="RCKGLKV"/>
<dbReference type="InterPro" id="IPR007219">
    <property type="entry name" value="XnlR_reg_dom"/>
</dbReference>
<evidence type="ECO:0000256" key="4">
    <source>
        <dbReference type="ARBA" id="ARBA00023125"/>
    </source>
</evidence>
<dbReference type="EMBL" id="KB468124">
    <property type="protein sequence ID" value="PCH42434.1"/>
    <property type="molecule type" value="Genomic_DNA"/>
</dbReference>
<evidence type="ECO:0000256" key="7">
    <source>
        <dbReference type="SAM" id="MobiDB-lite"/>
    </source>
</evidence>
<evidence type="ECO:0000256" key="1">
    <source>
        <dbReference type="ARBA" id="ARBA00004123"/>
    </source>
</evidence>
<dbReference type="PROSITE" id="PS00463">
    <property type="entry name" value="ZN2_CY6_FUNGAL_1"/>
    <property type="match status" value="1"/>
</dbReference>
<evidence type="ECO:0000313" key="10">
    <source>
        <dbReference type="Proteomes" id="UP000218811"/>
    </source>
</evidence>
<dbReference type="GO" id="GO:0000976">
    <property type="term" value="F:transcription cis-regulatory region binding"/>
    <property type="evidence" value="ECO:0007669"/>
    <property type="project" value="TreeGrafter"/>
</dbReference>